<dbReference type="Pfam" id="PF06585">
    <property type="entry name" value="JHBP"/>
    <property type="match status" value="1"/>
</dbReference>
<dbReference type="Gene3D" id="3.15.10.30">
    <property type="entry name" value="Haemolymph juvenile hormone binding protein"/>
    <property type="match status" value="1"/>
</dbReference>
<keyword evidence="3" id="KW-1185">Reference proteome</keyword>
<dbReference type="PANTHER" id="PTHR11008:SF32">
    <property type="entry name" value="CIRCADIAN CLOCK-CONTROLLED PROTEIN DAYWAKE-RELATED"/>
    <property type="match status" value="1"/>
</dbReference>
<comment type="caution">
    <text evidence="2">The sequence shown here is derived from an EMBL/GenBank/DDBJ whole genome shotgun (WGS) entry which is preliminary data.</text>
</comment>
<feature type="chain" id="PRO_5041203288" evidence="1">
    <location>
        <begin position="20"/>
        <end position="245"/>
    </location>
</feature>
<feature type="signal peptide" evidence="1">
    <location>
        <begin position="1"/>
        <end position="19"/>
    </location>
</feature>
<sequence length="245" mass="27450">MNSLTLCVVALATISSCLQLPSSFQKCDRRRTDFNQCLSKAIHGAIISLEKPLKSHGLPSLYDVVFPSNLFIEFGNSTYGLKQQFKNLRFTGLSNPQDVTARMDFGPVTSTLTIEATYSEIKWSSEWNAEGTMVLLPLNVVTPVEVVLVEPVFTLKFDLQEYERGGTYFKVVGSGFDIQARSFRFDFKKVFSNEGLNREFNSAMTEKGSEIIALFQHVLQIYAPFFGAMFDGFLVKVPVAELFDG</sequence>
<dbReference type="GO" id="GO:0005615">
    <property type="term" value="C:extracellular space"/>
    <property type="evidence" value="ECO:0007669"/>
    <property type="project" value="TreeGrafter"/>
</dbReference>
<dbReference type="InterPro" id="IPR038606">
    <property type="entry name" value="To_sf"/>
</dbReference>
<proteinExistence type="predicted"/>
<dbReference type="SMART" id="SM00700">
    <property type="entry name" value="JHBP"/>
    <property type="match status" value="1"/>
</dbReference>
<dbReference type="AlphaFoldDB" id="A0AA38IU97"/>
<accession>A0AA38IU97</accession>
<keyword evidence="1" id="KW-0732">Signal</keyword>
<organism evidence="2 3">
    <name type="scientific">Zophobas morio</name>
    <dbReference type="NCBI Taxonomy" id="2755281"/>
    <lineage>
        <taxon>Eukaryota</taxon>
        <taxon>Metazoa</taxon>
        <taxon>Ecdysozoa</taxon>
        <taxon>Arthropoda</taxon>
        <taxon>Hexapoda</taxon>
        <taxon>Insecta</taxon>
        <taxon>Pterygota</taxon>
        <taxon>Neoptera</taxon>
        <taxon>Endopterygota</taxon>
        <taxon>Coleoptera</taxon>
        <taxon>Polyphaga</taxon>
        <taxon>Cucujiformia</taxon>
        <taxon>Tenebrionidae</taxon>
        <taxon>Zophobas</taxon>
    </lineage>
</organism>
<dbReference type="EMBL" id="JALNTZ010000002">
    <property type="protein sequence ID" value="KAJ3660889.1"/>
    <property type="molecule type" value="Genomic_DNA"/>
</dbReference>
<evidence type="ECO:0000256" key="1">
    <source>
        <dbReference type="SAM" id="SignalP"/>
    </source>
</evidence>
<name>A0AA38IU97_9CUCU</name>
<protein>
    <submittedName>
        <fullName evidence="2">Uncharacterized protein</fullName>
    </submittedName>
</protein>
<dbReference type="Proteomes" id="UP001168821">
    <property type="component" value="Unassembled WGS sequence"/>
</dbReference>
<evidence type="ECO:0000313" key="2">
    <source>
        <dbReference type="EMBL" id="KAJ3660889.1"/>
    </source>
</evidence>
<reference evidence="2" key="1">
    <citation type="journal article" date="2023" name="G3 (Bethesda)">
        <title>Whole genome assemblies of Zophobas morio and Tenebrio molitor.</title>
        <authorList>
            <person name="Kaur S."/>
            <person name="Stinson S.A."/>
            <person name="diCenzo G.C."/>
        </authorList>
    </citation>
    <scope>NUCLEOTIDE SEQUENCE</scope>
    <source>
        <strain evidence="2">QUZm001</strain>
    </source>
</reference>
<gene>
    <name evidence="2" type="ORF">Zmor_005317</name>
</gene>
<evidence type="ECO:0000313" key="3">
    <source>
        <dbReference type="Proteomes" id="UP001168821"/>
    </source>
</evidence>
<dbReference type="InterPro" id="IPR010562">
    <property type="entry name" value="Haemolymph_juvenile_hormone-bd"/>
</dbReference>
<dbReference type="PANTHER" id="PTHR11008">
    <property type="entry name" value="PROTEIN TAKEOUT-LIKE PROTEIN"/>
    <property type="match status" value="1"/>
</dbReference>